<feature type="domain" description="Cupin type-1" evidence="2">
    <location>
        <begin position="323"/>
        <end position="464"/>
    </location>
</feature>
<evidence type="ECO:0000313" key="4">
    <source>
        <dbReference type="Proteomes" id="UP000770717"/>
    </source>
</evidence>
<proteinExistence type="predicted"/>
<keyword evidence="1" id="KW-0812">Transmembrane</keyword>
<keyword evidence="1" id="KW-0472">Membrane</keyword>
<dbReference type="InterPro" id="IPR053297">
    <property type="entry name" value="Dynactin-associated"/>
</dbReference>
<feature type="domain" description="Cupin type-1" evidence="2">
    <location>
        <begin position="123"/>
        <end position="287"/>
    </location>
</feature>
<protein>
    <recommendedName>
        <fullName evidence="2">Cupin type-1 domain-containing protein</fullName>
    </recommendedName>
</protein>
<evidence type="ECO:0000313" key="3">
    <source>
        <dbReference type="EMBL" id="KAG9469482.1"/>
    </source>
</evidence>
<dbReference type="GO" id="GO:0005886">
    <property type="term" value="C:plasma membrane"/>
    <property type="evidence" value="ECO:0007669"/>
    <property type="project" value="TreeGrafter"/>
</dbReference>
<dbReference type="SUPFAM" id="SSF51182">
    <property type="entry name" value="RmlC-like cupins"/>
    <property type="match status" value="1"/>
</dbReference>
<feature type="transmembrane region" description="Helical" evidence="1">
    <location>
        <begin position="42"/>
        <end position="66"/>
    </location>
</feature>
<dbReference type="Gene3D" id="2.60.120.10">
    <property type="entry name" value="Jelly Rolls"/>
    <property type="match status" value="2"/>
</dbReference>
<dbReference type="InterPro" id="IPR031379">
    <property type="entry name" value="CLLAC"/>
</dbReference>
<dbReference type="SMART" id="SM00835">
    <property type="entry name" value="Cupin_1"/>
    <property type="match status" value="2"/>
</dbReference>
<comment type="caution">
    <text evidence="3">The sequence shown here is derived from an EMBL/GenBank/DDBJ whole genome shotgun (WGS) entry which is preliminary data.</text>
</comment>
<evidence type="ECO:0000256" key="1">
    <source>
        <dbReference type="SAM" id="Phobius"/>
    </source>
</evidence>
<organism evidence="3 4">
    <name type="scientific">Eleutherodactylus coqui</name>
    <name type="common">Puerto Rican coqui</name>
    <dbReference type="NCBI Taxonomy" id="57060"/>
    <lineage>
        <taxon>Eukaryota</taxon>
        <taxon>Metazoa</taxon>
        <taxon>Chordata</taxon>
        <taxon>Craniata</taxon>
        <taxon>Vertebrata</taxon>
        <taxon>Euteleostomi</taxon>
        <taxon>Amphibia</taxon>
        <taxon>Batrachia</taxon>
        <taxon>Anura</taxon>
        <taxon>Neobatrachia</taxon>
        <taxon>Hyloidea</taxon>
        <taxon>Eleutherodactylidae</taxon>
        <taxon>Eleutherodactylinae</taxon>
        <taxon>Eleutherodactylus</taxon>
        <taxon>Eleutherodactylus</taxon>
    </lineage>
</organism>
<dbReference type="GO" id="GO:0005794">
    <property type="term" value="C:Golgi apparatus"/>
    <property type="evidence" value="ECO:0007669"/>
    <property type="project" value="TreeGrafter"/>
</dbReference>
<keyword evidence="1" id="KW-1133">Transmembrane helix</keyword>
<dbReference type="Pfam" id="PF15675">
    <property type="entry name" value="CLLAC"/>
    <property type="match status" value="1"/>
</dbReference>
<dbReference type="Pfam" id="PF00190">
    <property type="entry name" value="Cupin_1"/>
    <property type="match status" value="2"/>
</dbReference>
<reference evidence="3" key="1">
    <citation type="thesis" date="2020" institute="ProQuest LLC" country="789 East Eisenhower Parkway, Ann Arbor, MI, USA">
        <title>Comparative Genomics and Chromosome Evolution.</title>
        <authorList>
            <person name="Mudd A.B."/>
        </authorList>
    </citation>
    <scope>NUCLEOTIDE SEQUENCE</scope>
    <source>
        <strain evidence="3">HN-11 Male</strain>
        <tissue evidence="3">Kidney and liver</tissue>
    </source>
</reference>
<evidence type="ECO:0000259" key="2">
    <source>
        <dbReference type="SMART" id="SM00835"/>
    </source>
</evidence>
<dbReference type="InterPro" id="IPR006045">
    <property type="entry name" value="Cupin_1"/>
</dbReference>
<dbReference type="AlphaFoldDB" id="A0A8J6EHR1"/>
<keyword evidence="4" id="KW-1185">Reference proteome</keyword>
<dbReference type="OrthoDB" id="10263073at2759"/>
<name>A0A8J6EHR1_ELECQ</name>
<sequence>MNNPGFELQEDGLERSHSSIKPHYPYYECRHEEKKSCSLMKIFLVCFLACLITTAIGVMILCLVYLGHIHEKRSQEIIIPMYPSMDIKPPQDTNNDTNTDPRFNFMRHLGTSQVFAFEGGDIQWARYRNNPKDYSDENELQFGASINQHQSKMTVGTLRIVSKGLRAPHWHFNANEHGFLVQGMAWIGVVDDGGVVTTYNVTAGQVIFFPKNTLHWVKNVGDEDCLFILFFTTHDELSTLDVDDAFYKTPEDIAARSLKPVGGIDFIRTFKKPKEDQAINLPENLAELIQTAKYVQSNESDYGKYFYDLKGSREFVFPGGIIQWARYRKNDTGLNNTEKIYSESINSHADTLTLGTLRIKSNGMRQPHFHFNAHEMGYVISGCGQIGIVGGRPVPDFAIGIGDVFFFPIGTQHYIKSTCDEDLFMILAFSTGNQLETLDMDDYFHATADHILAQLFLKKQEEFKKIPKLKDDQAVNLP</sequence>
<accession>A0A8J6EHR1</accession>
<gene>
    <name evidence="3" type="ORF">GDO78_020427</name>
</gene>
<dbReference type="EMBL" id="WNTK01000513">
    <property type="protein sequence ID" value="KAG9469482.1"/>
    <property type="molecule type" value="Genomic_DNA"/>
</dbReference>
<dbReference type="PANTHER" id="PTHR35349">
    <property type="entry name" value="DYNACTIN-ASSOCIATED PROTEIN"/>
    <property type="match status" value="1"/>
</dbReference>
<dbReference type="InterPro" id="IPR011051">
    <property type="entry name" value="RmlC_Cupin_sf"/>
</dbReference>
<dbReference type="Proteomes" id="UP000770717">
    <property type="component" value="Unassembled WGS sequence"/>
</dbReference>
<dbReference type="InterPro" id="IPR014710">
    <property type="entry name" value="RmlC-like_jellyroll"/>
</dbReference>
<dbReference type="PANTHER" id="PTHR35349:SF4">
    <property type="entry name" value="CUPIN TYPE-1 DOMAIN-CONTAINING PROTEIN"/>
    <property type="match status" value="1"/>
</dbReference>